<dbReference type="OMA" id="SIQKAVW"/>
<dbReference type="GO" id="GO:0006995">
    <property type="term" value="P:cellular response to nitrogen starvation"/>
    <property type="evidence" value="ECO:0007669"/>
    <property type="project" value="TreeGrafter"/>
</dbReference>
<reference evidence="11" key="1">
    <citation type="submission" date="2022-11" db="UniProtKB">
        <authorList>
            <consortium name="WormBaseParasite"/>
        </authorList>
    </citation>
    <scope>IDENTIFICATION</scope>
</reference>
<dbReference type="GO" id="GO:0000422">
    <property type="term" value="P:autophagy of mitochondrion"/>
    <property type="evidence" value="ECO:0007669"/>
    <property type="project" value="TreeGrafter"/>
</dbReference>
<dbReference type="GO" id="GO:0034045">
    <property type="term" value="C:phagophore assembly site membrane"/>
    <property type="evidence" value="ECO:0007669"/>
    <property type="project" value="UniProtKB-SubCell"/>
</dbReference>
<evidence type="ECO:0000256" key="6">
    <source>
        <dbReference type="RuleBase" id="RU361202"/>
    </source>
</evidence>
<dbReference type="GO" id="GO:0007033">
    <property type="term" value="P:vacuole organization"/>
    <property type="evidence" value="ECO:0007669"/>
    <property type="project" value="UniProtKB-ARBA"/>
</dbReference>
<dbReference type="InterPro" id="IPR048318">
    <property type="entry name" value="ATG5_UblB"/>
</dbReference>
<evidence type="ECO:0000256" key="4">
    <source>
        <dbReference type="ARBA" id="ARBA00022843"/>
    </source>
</evidence>
<feature type="domain" description="Autophagy protein ATG5 UblB" evidence="7">
    <location>
        <begin position="220"/>
        <end position="309"/>
    </location>
</feature>
<dbReference type="GO" id="GO:0019776">
    <property type="term" value="F:Atg8-family ligase activity"/>
    <property type="evidence" value="ECO:0007669"/>
    <property type="project" value="TreeGrafter"/>
</dbReference>
<comment type="subunit">
    <text evidence="6">Conjugated with ATG12.</text>
</comment>
<proteinExistence type="inferred from homology"/>
<organism evidence="10 11">
    <name type="scientific">Romanomermis culicivorax</name>
    <name type="common">Nematode worm</name>
    <dbReference type="NCBI Taxonomy" id="13658"/>
    <lineage>
        <taxon>Eukaryota</taxon>
        <taxon>Metazoa</taxon>
        <taxon>Ecdysozoa</taxon>
        <taxon>Nematoda</taxon>
        <taxon>Enoplea</taxon>
        <taxon>Dorylaimia</taxon>
        <taxon>Mermithida</taxon>
        <taxon>Mermithoidea</taxon>
        <taxon>Mermithidae</taxon>
        <taxon>Romanomermis</taxon>
    </lineage>
</organism>
<dbReference type="InterPro" id="IPR007239">
    <property type="entry name" value="Atg5"/>
</dbReference>
<dbReference type="Gene3D" id="3.10.20.90">
    <property type="entry name" value="Phosphatidylinositol 3-kinase Catalytic Subunit, Chain A, domain 1"/>
    <property type="match status" value="1"/>
</dbReference>
<evidence type="ECO:0000256" key="5">
    <source>
        <dbReference type="ARBA" id="ARBA00023006"/>
    </source>
</evidence>
<dbReference type="Gene3D" id="3.10.20.620">
    <property type="match status" value="1"/>
</dbReference>
<dbReference type="GO" id="GO:0034727">
    <property type="term" value="P:piecemeal microautophagy of the nucleus"/>
    <property type="evidence" value="ECO:0007669"/>
    <property type="project" value="TreeGrafter"/>
</dbReference>
<dbReference type="GO" id="GO:0061908">
    <property type="term" value="C:phagophore"/>
    <property type="evidence" value="ECO:0007669"/>
    <property type="project" value="TreeGrafter"/>
</dbReference>
<keyword evidence="4 6" id="KW-0832">Ubl conjugation</keyword>
<dbReference type="InterPro" id="IPR048939">
    <property type="entry name" value="ATG5_UblA"/>
</dbReference>
<dbReference type="Gene3D" id="1.10.246.190">
    <property type="entry name" value="Autophagy protein Apg5, helix rich domain"/>
    <property type="match status" value="1"/>
</dbReference>
<evidence type="ECO:0000259" key="9">
    <source>
        <dbReference type="Pfam" id="PF20638"/>
    </source>
</evidence>
<comment type="subcellular location">
    <subcellularLocation>
        <location evidence="1 6">Preautophagosomal structure membrane</location>
        <topology evidence="1 6">Peripheral membrane protein</topology>
    </subcellularLocation>
</comment>
<name>A0A915J3Z4_ROMCU</name>
<dbReference type="GO" id="GO:0044233">
    <property type="term" value="C:mitochondria-associated endoplasmic reticulum membrane contact site"/>
    <property type="evidence" value="ECO:0007669"/>
    <property type="project" value="TreeGrafter"/>
</dbReference>
<evidence type="ECO:0000256" key="2">
    <source>
        <dbReference type="ARBA" id="ARBA00006910"/>
    </source>
</evidence>
<accession>A0A915J3Z4</accession>
<keyword evidence="6" id="KW-0472">Membrane</keyword>
<dbReference type="PANTHER" id="PTHR13040">
    <property type="entry name" value="AUTOPHAGY PROTEIN 5"/>
    <property type="match status" value="1"/>
</dbReference>
<evidence type="ECO:0000256" key="1">
    <source>
        <dbReference type="ARBA" id="ARBA00004623"/>
    </source>
</evidence>
<dbReference type="Pfam" id="PF20637">
    <property type="entry name" value="ATG5_HBR"/>
    <property type="match status" value="1"/>
</dbReference>
<dbReference type="Proteomes" id="UP000887565">
    <property type="component" value="Unplaced"/>
</dbReference>
<dbReference type="Pfam" id="PF20638">
    <property type="entry name" value="ATG5_UblA"/>
    <property type="match status" value="1"/>
</dbReference>
<comment type="similarity">
    <text evidence="2 6">Belongs to the ATG5 family.</text>
</comment>
<evidence type="ECO:0000259" key="7">
    <source>
        <dbReference type="Pfam" id="PF04106"/>
    </source>
</evidence>
<comment type="function">
    <text evidence="6">Involved in autophagic vesicle formation.</text>
</comment>
<evidence type="ECO:0000256" key="3">
    <source>
        <dbReference type="ARBA" id="ARBA00022499"/>
    </source>
</evidence>
<dbReference type="WBParaSite" id="nRc.2.0.1.t21187-RA">
    <property type="protein sequence ID" value="nRc.2.0.1.t21187-RA"/>
    <property type="gene ID" value="nRc.2.0.1.g21187"/>
</dbReference>
<dbReference type="GO" id="GO:0005776">
    <property type="term" value="C:autophagosome"/>
    <property type="evidence" value="ECO:0007669"/>
    <property type="project" value="TreeGrafter"/>
</dbReference>
<evidence type="ECO:0000259" key="8">
    <source>
        <dbReference type="Pfam" id="PF20637"/>
    </source>
</evidence>
<keyword evidence="3 6" id="KW-1017">Isopeptide bond</keyword>
<sequence>VPISKSIEIFGASSLNFLIIYQFLRKVALACDDVLNLMSEDLDVRREIWRSRIPIEFCFIAAELNTVDTPKASYMLVSRLTYLPLLKERLKKHIRSILNYENNIDGIWFEFNGFFLKWYYPVGVLYDYYGAKSIPWSITVHVKNYPENELECDDKCNVEFIFIQTLKEADQMKHRGHVIENLQCHDYKQLWNNFIYERFDQFYHVSKPLSENTIENPIRYIPIRVYLPDRFKFVQKLVKPFRISSESADGGAAPTAPTTLQDILPKFYGRWQIDQFLVISHGISLPFETPVLWLVENLCYPDNFVHLCICVVDR</sequence>
<feature type="domain" description="Autophagy protein ATG5 alpha-helical bundle region" evidence="8">
    <location>
        <begin position="158"/>
        <end position="210"/>
    </location>
</feature>
<dbReference type="PANTHER" id="PTHR13040:SF2">
    <property type="entry name" value="AUTOPHAGY PROTEIN 5"/>
    <property type="match status" value="1"/>
</dbReference>
<keyword evidence="5 6" id="KW-0072">Autophagy</keyword>
<dbReference type="AlphaFoldDB" id="A0A915J3Z4"/>
<dbReference type="InterPro" id="IPR048940">
    <property type="entry name" value="ATG5_HBR"/>
</dbReference>
<evidence type="ECO:0000313" key="10">
    <source>
        <dbReference type="Proteomes" id="UP000887565"/>
    </source>
</evidence>
<dbReference type="Pfam" id="PF04106">
    <property type="entry name" value="ATG5_UblB"/>
    <property type="match status" value="1"/>
</dbReference>
<keyword evidence="10" id="KW-1185">Reference proteome</keyword>
<evidence type="ECO:0000313" key="11">
    <source>
        <dbReference type="WBParaSite" id="nRc.2.0.1.t21187-RA"/>
    </source>
</evidence>
<dbReference type="InterPro" id="IPR042527">
    <property type="entry name" value="Atg5_UblA_dom_sf"/>
</dbReference>
<dbReference type="InterPro" id="IPR042526">
    <property type="entry name" value="Atg5_HR"/>
</dbReference>
<feature type="domain" description="Autophagy protein ATG5 UblA" evidence="9">
    <location>
        <begin position="48"/>
        <end position="142"/>
    </location>
</feature>
<protein>
    <recommendedName>
        <fullName evidence="6">Autophagy protein 5</fullName>
    </recommendedName>
</protein>
<dbReference type="GO" id="GO:0034274">
    <property type="term" value="C:Atg12-Atg5-Atg16 complex"/>
    <property type="evidence" value="ECO:0007669"/>
    <property type="project" value="TreeGrafter"/>
</dbReference>